<proteinExistence type="predicted"/>
<protein>
    <submittedName>
        <fullName evidence="1">Uncharacterized protein</fullName>
    </submittedName>
</protein>
<sequence>METQKTVAQSVREEVAQHDRRLLKLEEAAVRIANTHKCRDHSLIRLALLSQSAASRTVVKL</sequence>
<dbReference type="Proteomes" id="UP001163882">
    <property type="component" value="Chromosome"/>
</dbReference>
<name>A0ABY6IWU8_9HYPH</name>
<organism evidence="1 2">
    <name type="scientific">Pelagibacterium flavum</name>
    <dbReference type="NCBI Taxonomy" id="2984530"/>
    <lineage>
        <taxon>Bacteria</taxon>
        <taxon>Pseudomonadati</taxon>
        <taxon>Pseudomonadota</taxon>
        <taxon>Alphaproteobacteria</taxon>
        <taxon>Hyphomicrobiales</taxon>
        <taxon>Devosiaceae</taxon>
        <taxon>Pelagibacterium</taxon>
    </lineage>
</organism>
<evidence type="ECO:0000313" key="1">
    <source>
        <dbReference type="EMBL" id="UYQ73884.1"/>
    </source>
</evidence>
<dbReference type="EMBL" id="CP107716">
    <property type="protein sequence ID" value="UYQ73884.1"/>
    <property type="molecule type" value="Genomic_DNA"/>
</dbReference>
<evidence type="ECO:0000313" key="2">
    <source>
        <dbReference type="Proteomes" id="UP001163882"/>
    </source>
</evidence>
<reference evidence="1" key="1">
    <citation type="submission" date="2022-10" db="EMBL/GenBank/DDBJ databases">
        <title>YIM 151497 complete genome.</title>
        <authorList>
            <person name="Chen X."/>
        </authorList>
    </citation>
    <scope>NUCLEOTIDE SEQUENCE</scope>
    <source>
        <strain evidence="1">YIM 151497</strain>
    </source>
</reference>
<accession>A0ABY6IWU8</accession>
<gene>
    <name evidence="1" type="ORF">OF122_09040</name>
</gene>
<dbReference type="RefSeq" id="WP_264227441.1">
    <property type="nucleotide sequence ID" value="NZ_CP107716.1"/>
</dbReference>
<keyword evidence="2" id="KW-1185">Reference proteome</keyword>